<protein>
    <submittedName>
        <fullName evidence="2">Uncharacterized protein</fullName>
    </submittedName>
</protein>
<evidence type="ECO:0000313" key="2">
    <source>
        <dbReference type="EMBL" id="TCZ78727.1"/>
    </source>
</evidence>
<feature type="transmembrane region" description="Helical" evidence="1">
    <location>
        <begin position="20"/>
        <end position="36"/>
    </location>
</feature>
<feature type="transmembrane region" description="Helical" evidence="1">
    <location>
        <begin position="42"/>
        <end position="59"/>
    </location>
</feature>
<dbReference type="EMBL" id="SKFG01000004">
    <property type="protein sequence ID" value="TCZ78727.1"/>
    <property type="molecule type" value="Genomic_DNA"/>
</dbReference>
<accession>A0A4R4EGJ3</accession>
<evidence type="ECO:0000256" key="1">
    <source>
        <dbReference type="SAM" id="Phobius"/>
    </source>
</evidence>
<sequence length="287" mass="33130">MKAVALMQNNGQSTTKAKVIIGFSIVFFGFCGYVAIDSENYFMLVLSLLFVAAGIYGLFKFRKTKTADHLKGYQPGKGFWFFRKTPQQKVKMLSLTQWFCILMSLGFFYYLQSFRVFIGLIVGLGLSQIVKQRIKFHTPIDDESLFELEARGVILKNETVQSLYKDFDTWEQTRAGNQIHYLTPDSLVRILFEDENYFSRYEYRLRNINKVDIIGNPGSKQGYILAIGTMYQEFIRINLNGKTYQDSPEQFLFQFFTLLDCALLNIPAPMPSNQNQPTQGEGRMLDL</sequence>
<gene>
    <name evidence="2" type="ORF">E0485_06495</name>
</gene>
<reference evidence="2 3" key="1">
    <citation type="submission" date="2019-03" db="EMBL/GenBank/DDBJ databases">
        <authorList>
            <person name="Kim M.K.M."/>
        </authorList>
    </citation>
    <scope>NUCLEOTIDE SEQUENCE [LARGE SCALE GENOMIC DNA]</scope>
    <source>
        <strain evidence="2 3">18JY21-1</strain>
    </source>
</reference>
<keyword evidence="3" id="KW-1185">Reference proteome</keyword>
<name>A0A4R4EGJ3_9BACL</name>
<keyword evidence="1" id="KW-0472">Membrane</keyword>
<dbReference type="AlphaFoldDB" id="A0A4R4EGJ3"/>
<proteinExistence type="predicted"/>
<comment type="caution">
    <text evidence="2">The sequence shown here is derived from an EMBL/GenBank/DDBJ whole genome shotgun (WGS) entry which is preliminary data.</text>
</comment>
<dbReference type="Proteomes" id="UP000295418">
    <property type="component" value="Unassembled WGS sequence"/>
</dbReference>
<feature type="transmembrane region" description="Helical" evidence="1">
    <location>
        <begin position="90"/>
        <end position="108"/>
    </location>
</feature>
<evidence type="ECO:0000313" key="3">
    <source>
        <dbReference type="Proteomes" id="UP000295418"/>
    </source>
</evidence>
<keyword evidence="1" id="KW-1133">Transmembrane helix</keyword>
<organism evidence="2 3">
    <name type="scientific">Paenibacillus albiflavus</name>
    <dbReference type="NCBI Taxonomy" id="2545760"/>
    <lineage>
        <taxon>Bacteria</taxon>
        <taxon>Bacillati</taxon>
        <taxon>Bacillota</taxon>
        <taxon>Bacilli</taxon>
        <taxon>Bacillales</taxon>
        <taxon>Paenibacillaceae</taxon>
        <taxon>Paenibacillus</taxon>
    </lineage>
</organism>
<keyword evidence="1" id="KW-0812">Transmembrane</keyword>